<accession>B7C8N4</accession>
<comment type="similarity">
    <text evidence="4">Belongs to the class I-like SAM-binding methyltransferase superfamily. RNA M5U methyltransferase family.</text>
</comment>
<dbReference type="OrthoDB" id="9804590at2"/>
<dbReference type="HOGENOM" id="CLU_014689_7_1_9"/>
<feature type="binding site" evidence="4">
    <location>
        <position position="363"/>
    </location>
    <ligand>
        <name>S-adenosyl-L-methionine</name>
        <dbReference type="ChEBI" id="CHEBI:59789"/>
    </ligand>
</feature>
<name>B7C8N4_9FIRM</name>
<dbReference type="InterPro" id="IPR012340">
    <property type="entry name" value="NA-bd_OB-fold"/>
</dbReference>
<evidence type="ECO:0000259" key="6">
    <source>
        <dbReference type="PROSITE" id="PS50926"/>
    </source>
</evidence>
<reference evidence="7 8" key="1">
    <citation type="submission" date="2008-11" db="EMBL/GenBank/DDBJ databases">
        <title>Draft genome sequence of Eubacterium biforme (DSM 3989).</title>
        <authorList>
            <person name="Sudarsanam P."/>
            <person name="Ley R."/>
            <person name="Guruge J."/>
            <person name="Turnbaugh P.J."/>
            <person name="Mahowald M."/>
            <person name="Liep D."/>
            <person name="Gordon J."/>
        </authorList>
    </citation>
    <scope>NUCLEOTIDE SEQUENCE [LARGE SCALE GENOMIC DNA]</scope>
    <source>
        <strain evidence="7 8">DSM 3989</strain>
    </source>
</reference>
<gene>
    <name evidence="7" type="primary">rumA</name>
    <name evidence="7" type="ORF">EUBIFOR_00538</name>
</gene>
<sequence>MKTTIKKWGINGEGIAFHEGKPVFIENAIPEEVIEFDIKSDENTYLIGEMTRLVEQSSKRRYPLCPIWKECGGCALMHVKYPAQCKMKEGNLKETLIKYADYNGRILPIIKNPEPLSYRNSCKLPFGEEYGELYTGMYERDTNHFQKMERCYVHSKLLEQTRQAVLKIMNEHHLKMYDDKKKTGYRTLVMKEFDSKIQIIFVTGKENLSEEFIHDVTQLEGVVSIWQSVKTETKREVFGDMRFIWGEEKMHLQLEDIQLSLLPRSFFQLNTKQSVNLYNVVKDWMPRSKTTVEAYSGIGAISLFVKDKAQEIIGVESIQDAVDNANENAMLNHADNVSFICEDAGSALAHLVQEKDVDTLIVDPPRSGLDDTMKETILKSKIKTMIYVSCNPATLAKDLGVLKKEYRIVKIQPVDMFSQTPHVESVTLLVRNDDYRPRRRFDDRKDRDYKPRRRFDD</sequence>
<dbReference type="InterPro" id="IPR029063">
    <property type="entry name" value="SAM-dependent_MTases_sf"/>
</dbReference>
<dbReference type="InterPro" id="IPR030390">
    <property type="entry name" value="MeTrfase_TrmA_AS"/>
</dbReference>
<evidence type="ECO:0000256" key="3">
    <source>
        <dbReference type="ARBA" id="ARBA00022691"/>
    </source>
</evidence>
<keyword evidence="3 4" id="KW-0949">S-adenosyl-L-methionine</keyword>
<dbReference type="NCBIfam" id="TIGR00479">
    <property type="entry name" value="rumA"/>
    <property type="match status" value="1"/>
</dbReference>
<dbReference type="CDD" id="cd02440">
    <property type="entry name" value="AdoMet_MTases"/>
    <property type="match status" value="1"/>
</dbReference>
<dbReference type="Pfam" id="PF05958">
    <property type="entry name" value="tRNA_U5-meth_tr"/>
    <property type="match status" value="1"/>
</dbReference>
<dbReference type="RefSeq" id="WP_003864348.1">
    <property type="nucleotide sequence ID" value="NZ_DS996841.1"/>
</dbReference>
<dbReference type="Gene3D" id="2.40.50.140">
    <property type="entry name" value="Nucleic acid-binding proteins"/>
    <property type="match status" value="1"/>
</dbReference>
<evidence type="ECO:0000256" key="5">
    <source>
        <dbReference type="PROSITE-ProRule" id="PRU10015"/>
    </source>
</evidence>
<dbReference type="InterPro" id="IPR002792">
    <property type="entry name" value="TRAM_dom"/>
</dbReference>
<feature type="binding site" evidence="4">
    <location>
        <position position="316"/>
    </location>
    <ligand>
        <name>S-adenosyl-L-methionine</name>
        <dbReference type="ChEBI" id="CHEBI:59789"/>
    </ligand>
</feature>
<dbReference type="eggNOG" id="COG2265">
    <property type="taxonomic scope" value="Bacteria"/>
</dbReference>
<dbReference type="EC" id="2.1.1.-" evidence="7"/>
<organism evidence="7 8">
    <name type="scientific">Holdemanella biformis DSM 3989</name>
    <dbReference type="NCBI Taxonomy" id="518637"/>
    <lineage>
        <taxon>Bacteria</taxon>
        <taxon>Bacillati</taxon>
        <taxon>Bacillota</taxon>
        <taxon>Erysipelotrichia</taxon>
        <taxon>Erysipelotrichales</taxon>
        <taxon>Erysipelotrichaceae</taxon>
        <taxon>Holdemanella</taxon>
    </lineage>
</organism>
<dbReference type="InterPro" id="IPR010280">
    <property type="entry name" value="U5_MeTrfase_fam"/>
</dbReference>
<feature type="binding site" evidence="4">
    <location>
        <position position="268"/>
    </location>
    <ligand>
        <name>S-adenosyl-L-methionine</name>
        <dbReference type="ChEBI" id="CHEBI:59789"/>
    </ligand>
</feature>
<evidence type="ECO:0000313" key="7">
    <source>
        <dbReference type="EMBL" id="EEC90871.1"/>
    </source>
</evidence>
<dbReference type="SUPFAM" id="SSF50249">
    <property type="entry name" value="Nucleic acid-binding proteins"/>
    <property type="match status" value="1"/>
</dbReference>
<feature type="binding site" evidence="4">
    <location>
        <position position="295"/>
    </location>
    <ligand>
        <name>S-adenosyl-L-methionine</name>
        <dbReference type="ChEBI" id="CHEBI:59789"/>
    </ligand>
</feature>
<evidence type="ECO:0000313" key="8">
    <source>
        <dbReference type="Proteomes" id="UP000004315"/>
    </source>
</evidence>
<dbReference type="AlphaFoldDB" id="B7C8N4"/>
<evidence type="ECO:0000256" key="1">
    <source>
        <dbReference type="ARBA" id="ARBA00022603"/>
    </source>
</evidence>
<dbReference type="PANTHER" id="PTHR11061">
    <property type="entry name" value="RNA M5U METHYLTRANSFERASE"/>
    <property type="match status" value="1"/>
</dbReference>
<dbReference type="STRING" id="518637.EUBIFOR_00538"/>
<dbReference type="PROSITE" id="PS01230">
    <property type="entry name" value="TRMA_1"/>
    <property type="match status" value="1"/>
</dbReference>
<feature type="domain" description="TRAM" evidence="6">
    <location>
        <begin position="1"/>
        <end position="52"/>
    </location>
</feature>
<dbReference type="Gene3D" id="2.40.50.1070">
    <property type="match status" value="1"/>
</dbReference>
<dbReference type="PROSITE" id="PS51687">
    <property type="entry name" value="SAM_MT_RNA_M5U"/>
    <property type="match status" value="1"/>
</dbReference>
<evidence type="ECO:0000256" key="2">
    <source>
        <dbReference type="ARBA" id="ARBA00022679"/>
    </source>
</evidence>
<keyword evidence="1 4" id="KW-0489">Methyltransferase</keyword>
<evidence type="ECO:0000256" key="4">
    <source>
        <dbReference type="PROSITE-ProRule" id="PRU01024"/>
    </source>
</evidence>
<dbReference type="PANTHER" id="PTHR11061:SF30">
    <property type="entry name" value="TRNA (URACIL(54)-C(5))-METHYLTRANSFERASE"/>
    <property type="match status" value="1"/>
</dbReference>
<dbReference type="SUPFAM" id="SSF53335">
    <property type="entry name" value="S-adenosyl-L-methionine-dependent methyltransferases"/>
    <property type="match status" value="1"/>
</dbReference>
<dbReference type="Gene3D" id="3.40.50.150">
    <property type="entry name" value="Vaccinia Virus protein VP39"/>
    <property type="match status" value="1"/>
</dbReference>
<dbReference type="EMBL" id="ABYT01000035">
    <property type="protein sequence ID" value="EEC90871.1"/>
    <property type="molecule type" value="Genomic_DNA"/>
</dbReference>
<dbReference type="GO" id="GO:0070041">
    <property type="term" value="F:rRNA (uridine-C5-)-methyltransferase activity"/>
    <property type="evidence" value="ECO:0007669"/>
    <property type="project" value="TreeGrafter"/>
</dbReference>
<feature type="active site" evidence="5">
    <location>
        <position position="390"/>
    </location>
</feature>
<dbReference type="Proteomes" id="UP000004315">
    <property type="component" value="Unassembled WGS sequence"/>
</dbReference>
<proteinExistence type="inferred from homology"/>
<keyword evidence="2 4" id="KW-0808">Transferase</keyword>
<dbReference type="PROSITE" id="PS50926">
    <property type="entry name" value="TRAM"/>
    <property type="match status" value="1"/>
</dbReference>
<keyword evidence="8" id="KW-1185">Reference proteome</keyword>
<comment type="caution">
    <text evidence="7">The sequence shown here is derived from an EMBL/GenBank/DDBJ whole genome shotgun (WGS) entry which is preliminary data.</text>
</comment>
<protein>
    <submittedName>
        <fullName evidence="7">23S rRNA (Uracil-5-)-methyltransferase RumA</fullName>
        <ecNumber evidence="7">2.1.1.-</ecNumber>
    </submittedName>
</protein>
<feature type="active site" description="Nucleophile" evidence="4">
    <location>
        <position position="390"/>
    </location>
</feature>
<dbReference type="GO" id="GO:0070475">
    <property type="term" value="P:rRNA base methylation"/>
    <property type="evidence" value="ECO:0007669"/>
    <property type="project" value="TreeGrafter"/>
</dbReference>